<organism evidence="1 2">
    <name type="scientific">Carex littledalei</name>
    <dbReference type="NCBI Taxonomy" id="544730"/>
    <lineage>
        <taxon>Eukaryota</taxon>
        <taxon>Viridiplantae</taxon>
        <taxon>Streptophyta</taxon>
        <taxon>Embryophyta</taxon>
        <taxon>Tracheophyta</taxon>
        <taxon>Spermatophyta</taxon>
        <taxon>Magnoliopsida</taxon>
        <taxon>Liliopsida</taxon>
        <taxon>Poales</taxon>
        <taxon>Cyperaceae</taxon>
        <taxon>Cyperoideae</taxon>
        <taxon>Cariceae</taxon>
        <taxon>Carex</taxon>
        <taxon>Carex subgen. Euthyceras</taxon>
    </lineage>
</organism>
<name>A0A833VQE1_9POAL</name>
<sequence length="156" mass="17822">MALTYHIHLHPFSPSLRHFSSPSSLNSPPLYNKFQSLKTITLKNRSNRFRKQRLRFNSVSASLPALDLTEENICQVLIDARSELGQIFDTSIGMTGVVELAELDGPYVKLRLTGRFWHTRALVLARVGNYLKNRIPEILEVEIEDEKQLDDSPANF</sequence>
<dbReference type="InterPro" id="IPR034904">
    <property type="entry name" value="FSCA_dom_sf"/>
</dbReference>
<dbReference type="PANTHER" id="PTHR36018">
    <property type="entry name" value="OS09G0481800 PROTEIN"/>
    <property type="match status" value="1"/>
</dbReference>
<reference evidence="1" key="1">
    <citation type="submission" date="2020-01" db="EMBL/GenBank/DDBJ databases">
        <title>Genome sequence of Kobresia littledalei, the first chromosome-level genome in the family Cyperaceae.</title>
        <authorList>
            <person name="Qu G."/>
        </authorList>
    </citation>
    <scope>NUCLEOTIDE SEQUENCE</scope>
    <source>
        <strain evidence="1">C.B.Clarke</strain>
        <tissue evidence="1">Leaf</tissue>
    </source>
</reference>
<proteinExistence type="predicted"/>
<dbReference type="AlphaFoldDB" id="A0A833VQE1"/>
<evidence type="ECO:0000313" key="1">
    <source>
        <dbReference type="EMBL" id="KAF3331049.1"/>
    </source>
</evidence>
<keyword evidence="2" id="KW-1185">Reference proteome</keyword>
<dbReference type="SUPFAM" id="SSF117916">
    <property type="entry name" value="Fe-S cluster assembly (FSCA) domain-like"/>
    <property type="match status" value="1"/>
</dbReference>
<protein>
    <submittedName>
        <fullName evidence="1">Uncharacterized protein</fullName>
    </submittedName>
</protein>
<dbReference type="PANTHER" id="PTHR36018:SF1">
    <property type="entry name" value="OS09G0481800 PROTEIN"/>
    <property type="match status" value="1"/>
</dbReference>
<gene>
    <name evidence="1" type="ORF">FCM35_KLT04403</name>
</gene>
<accession>A0A833VQE1</accession>
<comment type="caution">
    <text evidence="1">The sequence shown here is derived from an EMBL/GenBank/DDBJ whole genome shotgun (WGS) entry which is preliminary data.</text>
</comment>
<evidence type="ECO:0000313" key="2">
    <source>
        <dbReference type="Proteomes" id="UP000623129"/>
    </source>
</evidence>
<dbReference type="Proteomes" id="UP000623129">
    <property type="component" value="Unassembled WGS sequence"/>
</dbReference>
<dbReference type="EMBL" id="SWLB01000013">
    <property type="protein sequence ID" value="KAF3331049.1"/>
    <property type="molecule type" value="Genomic_DNA"/>
</dbReference>
<dbReference type="Gene3D" id="3.30.300.130">
    <property type="entry name" value="Fe-S cluster assembly (FSCA)"/>
    <property type="match status" value="1"/>
</dbReference>
<dbReference type="OrthoDB" id="446939at2759"/>